<gene>
    <name evidence="2" type="ORF">CYLTODRAFT_444353</name>
</gene>
<keyword evidence="3" id="KW-1185">Reference proteome</keyword>
<name>A0A0D7B8Z6_9AGAR</name>
<evidence type="ECO:0000313" key="2">
    <source>
        <dbReference type="EMBL" id="KIY66957.1"/>
    </source>
</evidence>
<feature type="compositionally biased region" description="Basic residues" evidence="1">
    <location>
        <begin position="114"/>
        <end position="127"/>
    </location>
</feature>
<evidence type="ECO:0000313" key="3">
    <source>
        <dbReference type="Proteomes" id="UP000054007"/>
    </source>
</evidence>
<dbReference type="EMBL" id="KN880539">
    <property type="protein sequence ID" value="KIY66957.1"/>
    <property type="molecule type" value="Genomic_DNA"/>
</dbReference>
<reference evidence="2 3" key="1">
    <citation type="journal article" date="2015" name="Fungal Genet. Biol.">
        <title>Evolution of novel wood decay mechanisms in Agaricales revealed by the genome sequences of Fistulina hepatica and Cylindrobasidium torrendii.</title>
        <authorList>
            <person name="Floudas D."/>
            <person name="Held B.W."/>
            <person name="Riley R."/>
            <person name="Nagy L.G."/>
            <person name="Koehler G."/>
            <person name="Ransdell A.S."/>
            <person name="Younus H."/>
            <person name="Chow J."/>
            <person name="Chiniquy J."/>
            <person name="Lipzen A."/>
            <person name="Tritt A."/>
            <person name="Sun H."/>
            <person name="Haridas S."/>
            <person name="LaButti K."/>
            <person name="Ohm R.A."/>
            <person name="Kues U."/>
            <person name="Blanchette R.A."/>
            <person name="Grigoriev I.V."/>
            <person name="Minto R.E."/>
            <person name="Hibbett D.S."/>
        </authorList>
    </citation>
    <scope>NUCLEOTIDE SEQUENCE [LARGE SCALE GENOMIC DNA]</scope>
    <source>
        <strain evidence="2 3">FP15055 ss-10</strain>
    </source>
</reference>
<protein>
    <submittedName>
        <fullName evidence="2">Uncharacterized protein</fullName>
    </submittedName>
</protein>
<dbReference type="AlphaFoldDB" id="A0A0D7B8Z6"/>
<dbReference type="OrthoDB" id="10410405at2759"/>
<feature type="compositionally biased region" description="Basic and acidic residues" evidence="1">
    <location>
        <begin position="128"/>
        <end position="137"/>
    </location>
</feature>
<feature type="region of interest" description="Disordered" evidence="1">
    <location>
        <begin position="106"/>
        <end position="137"/>
    </location>
</feature>
<proteinExistence type="predicted"/>
<accession>A0A0D7B8Z6</accession>
<sequence>MLPSPAPSTCGLQVAQADAPNAIKPPGPLLPKGHLEPHVSNLPRRRRYTQLPTPDSDTSDDVPEPMIQVSKHHRPATNHAPQSTTTHPYARPVHGLGVFRSAHHNERPAEHAHHHESRHHHHHHHHTHPDEEYETSHTRRARLIEVIPGSGVFAAPQQGSLDEDDSGIPPADFHGAARAAVLGRALLYLCMKEPWRSGLVEGVYFKLHDLEMIPEPWTGALRREGLAVVDTELRRRQGEGQQLQSVSAEV</sequence>
<dbReference type="Proteomes" id="UP000054007">
    <property type="component" value="Unassembled WGS sequence"/>
</dbReference>
<evidence type="ECO:0000256" key="1">
    <source>
        <dbReference type="SAM" id="MobiDB-lite"/>
    </source>
</evidence>
<organism evidence="2 3">
    <name type="scientific">Cylindrobasidium torrendii FP15055 ss-10</name>
    <dbReference type="NCBI Taxonomy" id="1314674"/>
    <lineage>
        <taxon>Eukaryota</taxon>
        <taxon>Fungi</taxon>
        <taxon>Dikarya</taxon>
        <taxon>Basidiomycota</taxon>
        <taxon>Agaricomycotina</taxon>
        <taxon>Agaricomycetes</taxon>
        <taxon>Agaricomycetidae</taxon>
        <taxon>Agaricales</taxon>
        <taxon>Marasmiineae</taxon>
        <taxon>Physalacriaceae</taxon>
        <taxon>Cylindrobasidium</taxon>
    </lineage>
</organism>
<feature type="region of interest" description="Disordered" evidence="1">
    <location>
        <begin position="1"/>
        <end position="92"/>
    </location>
</feature>